<gene>
    <name evidence="4" type="ORF">D5H75_33305</name>
</gene>
<sequence>MDPDIPEHLRKWNDTARPYPRDALLPELFEAQVRRTPEAPAVSGGGATLTYRELSGRADAFARVLRRDFDLREGAPVGLLLERSPEVMIGIWAVLKAGGSYVPLDPDLPDGRLQEMADRVEVRCLITRDRWRDRVAGREVLTVEDEPPPGPAVDTPLARATDKAYVIFTSGSTGTPKAVAVPHRGPVRLIINADYIDIRPGDVFLATTSPSFDVSCFEIFGAHLRGAHLVLPPPEALLAPAELAREIDRSGATIMWLTTGLFHQMGFDRPGMFRRLRYLIAGGDTINPECMRAVLAAEPPEHLMSGYGPSENSTFSTTHRLTELPQDARTVPIGRPIANSTCYVLREDRTPCDPGEEGELYVGGDGVALGYLGDDERTAERFMPDPFAGAAGARMYKTGDLGLWRPDGVLEFLGREDRQVQIRGYRVEPAEVEAAAVAHPDVDDAKVAVDEGEDGDRSLVLMAAPEGQVAKEDRRPFAWRLRRFLQDRLPGFMIPSRFAILERLPLGRTGKVDTRAVTADALEDGGQDAEPPRDGTERVVARLWTGLLGLDRIGRDDDFFELGGQSLQVMRVVAGLRAAFGDLEGVPDRTLVRMLLDRPVLSDFAALVDEARQGRSGGDDEPVDFRKEAELAPDLRFGAPSAELPERPRTVLLTGATGFLGAFLVRRFLDAADVRLICPVRARDADAALERIAEALRRYDLPAGGLGERVTAVAADLREPALGLGEERFAELTSRADAVLHNGAHVNFLYPYRRLAPVNVGSVRELIRLAALGDPMPVHYVSSVDVLAGLGTTGVRRAREDDPLGDPAILAQGYAETKWVAESLLRQAAARGLPVSVYRPAEITGTRDRGVQNTATMMTALFKTIAETGLAPAVPMTLDLVPVDCAAEALAHLVLREPPRGHAYHLSNPAPAPLSLLLARLRALGYAVRELPYDEWTRAMAEAARRNPDLPLAGYLPMFTERPEHTQISVFEAHLPGNMPILDRDNIARALGAAGPACPPVDAALLDLYLEYLIESGFLAPAREPRS</sequence>
<dbReference type="OrthoDB" id="2472181at2"/>
<dbReference type="Pfam" id="PF00550">
    <property type="entry name" value="PP-binding"/>
    <property type="match status" value="1"/>
</dbReference>
<dbReference type="InterPro" id="IPR025110">
    <property type="entry name" value="AMP-bd_C"/>
</dbReference>
<accession>A0A3A4A5W7</accession>
<dbReference type="NCBIfam" id="TIGR01733">
    <property type="entry name" value="AA-adenyl-dom"/>
    <property type="match status" value="1"/>
</dbReference>
<reference evidence="4 5" key="1">
    <citation type="submission" date="2018-09" db="EMBL/GenBank/DDBJ databases">
        <title>YIM 75507 draft genome.</title>
        <authorList>
            <person name="Tang S."/>
            <person name="Feng Y."/>
        </authorList>
    </citation>
    <scope>NUCLEOTIDE SEQUENCE [LARGE SCALE GENOMIC DNA]</scope>
    <source>
        <strain evidence="4 5">YIM 75507</strain>
    </source>
</reference>
<dbReference type="CDD" id="cd05235">
    <property type="entry name" value="SDR_e1"/>
    <property type="match status" value="1"/>
</dbReference>
<dbReference type="InterPro" id="IPR009081">
    <property type="entry name" value="PP-bd_ACP"/>
</dbReference>
<dbReference type="InterPro" id="IPR010071">
    <property type="entry name" value="AA_adenyl_dom"/>
</dbReference>
<dbReference type="Gene3D" id="1.10.1200.10">
    <property type="entry name" value="ACP-like"/>
    <property type="match status" value="1"/>
</dbReference>
<dbReference type="CDD" id="cd12117">
    <property type="entry name" value="A_NRPS_Srf_like"/>
    <property type="match status" value="1"/>
</dbReference>
<protein>
    <submittedName>
        <fullName evidence="4">Amino acid adenylation domain-containing protein</fullName>
    </submittedName>
</protein>
<dbReference type="Pfam" id="PF00501">
    <property type="entry name" value="AMP-binding"/>
    <property type="match status" value="1"/>
</dbReference>
<dbReference type="SUPFAM" id="SSF51735">
    <property type="entry name" value="NAD(P)-binding Rossmann-fold domains"/>
    <property type="match status" value="1"/>
</dbReference>
<dbReference type="Gene3D" id="3.40.50.720">
    <property type="entry name" value="NAD(P)-binding Rossmann-like Domain"/>
    <property type="match status" value="1"/>
</dbReference>
<dbReference type="NCBIfam" id="TIGR01746">
    <property type="entry name" value="Thioester-redct"/>
    <property type="match status" value="1"/>
</dbReference>
<dbReference type="InterPro" id="IPR045851">
    <property type="entry name" value="AMP-bd_C_sf"/>
</dbReference>
<dbReference type="InterPro" id="IPR013120">
    <property type="entry name" value="FAR_NAD-bd"/>
</dbReference>
<dbReference type="Gene3D" id="3.30.300.30">
    <property type="match status" value="1"/>
</dbReference>
<dbReference type="InterPro" id="IPR010080">
    <property type="entry name" value="Thioester_reductase-like_dom"/>
</dbReference>
<dbReference type="Pfam" id="PF13193">
    <property type="entry name" value="AMP-binding_C"/>
    <property type="match status" value="1"/>
</dbReference>
<name>A0A3A4A5W7_9ACTN</name>
<dbReference type="AlphaFoldDB" id="A0A3A4A5W7"/>
<dbReference type="SUPFAM" id="SSF47336">
    <property type="entry name" value="ACP-like"/>
    <property type="match status" value="1"/>
</dbReference>
<dbReference type="PANTHER" id="PTHR44845:SF6">
    <property type="entry name" value="BETA-ALANINE-ACTIVATING ENZYME"/>
    <property type="match status" value="1"/>
</dbReference>
<dbReference type="Pfam" id="PF07993">
    <property type="entry name" value="NAD_binding_4"/>
    <property type="match status" value="1"/>
</dbReference>
<organism evidence="4 5">
    <name type="scientific">Bailinhaonella thermotolerans</name>
    <dbReference type="NCBI Taxonomy" id="1070861"/>
    <lineage>
        <taxon>Bacteria</taxon>
        <taxon>Bacillati</taxon>
        <taxon>Actinomycetota</taxon>
        <taxon>Actinomycetes</taxon>
        <taxon>Streptosporangiales</taxon>
        <taxon>Streptosporangiaceae</taxon>
        <taxon>Bailinhaonella</taxon>
    </lineage>
</organism>
<dbReference type="RefSeq" id="WP_119930561.1">
    <property type="nucleotide sequence ID" value="NZ_QZEY01000019.1"/>
</dbReference>
<comment type="caution">
    <text evidence="4">The sequence shown here is derived from an EMBL/GenBank/DDBJ whole genome shotgun (WGS) entry which is preliminary data.</text>
</comment>
<dbReference type="PROSITE" id="PS50075">
    <property type="entry name" value="CARRIER"/>
    <property type="match status" value="1"/>
</dbReference>
<dbReference type="InterPro" id="IPR036291">
    <property type="entry name" value="NAD(P)-bd_dom_sf"/>
</dbReference>
<dbReference type="EMBL" id="QZEY01000019">
    <property type="protein sequence ID" value="RJL23249.1"/>
    <property type="molecule type" value="Genomic_DNA"/>
</dbReference>
<dbReference type="SUPFAM" id="SSF56801">
    <property type="entry name" value="Acetyl-CoA synthetase-like"/>
    <property type="match status" value="1"/>
</dbReference>
<dbReference type="PROSITE" id="PS00455">
    <property type="entry name" value="AMP_BINDING"/>
    <property type="match status" value="1"/>
</dbReference>
<dbReference type="InterPro" id="IPR036736">
    <property type="entry name" value="ACP-like_sf"/>
</dbReference>
<dbReference type="PANTHER" id="PTHR44845">
    <property type="entry name" value="CARRIER DOMAIN-CONTAINING PROTEIN"/>
    <property type="match status" value="1"/>
</dbReference>
<evidence type="ECO:0000313" key="4">
    <source>
        <dbReference type="EMBL" id="RJL23249.1"/>
    </source>
</evidence>
<dbReference type="InterPro" id="IPR020845">
    <property type="entry name" value="AMP-binding_CS"/>
</dbReference>
<proteinExistence type="predicted"/>
<keyword evidence="5" id="KW-1185">Reference proteome</keyword>
<dbReference type="InterPro" id="IPR000873">
    <property type="entry name" value="AMP-dep_synth/lig_dom"/>
</dbReference>
<keyword evidence="2" id="KW-0597">Phosphoprotein</keyword>
<feature type="domain" description="Carrier" evidence="3">
    <location>
        <begin position="531"/>
        <end position="612"/>
    </location>
</feature>
<evidence type="ECO:0000259" key="3">
    <source>
        <dbReference type="PROSITE" id="PS50075"/>
    </source>
</evidence>
<evidence type="ECO:0000256" key="2">
    <source>
        <dbReference type="ARBA" id="ARBA00022553"/>
    </source>
</evidence>
<evidence type="ECO:0000313" key="5">
    <source>
        <dbReference type="Proteomes" id="UP000265768"/>
    </source>
</evidence>
<dbReference type="Gene3D" id="3.40.50.980">
    <property type="match status" value="2"/>
</dbReference>
<keyword evidence="1" id="KW-0596">Phosphopantetheine</keyword>
<dbReference type="Proteomes" id="UP000265768">
    <property type="component" value="Unassembled WGS sequence"/>
</dbReference>
<dbReference type="Gene3D" id="2.30.38.10">
    <property type="entry name" value="Luciferase, Domain 3"/>
    <property type="match status" value="1"/>
</dbReference>
<evidence type="ECO:0000256" key="1">
    <source>
        <dbReference type="ARBA" id="ARBA00022450"/>
    </source>
</evidence>